<dbReference type="EMBL" id="GBRH01257812">
    <property type="protein sequence ID" value="JAD40083.1"/>
    <property type="molecule type" value="Transcribed_RNA"/>
</dbReference>
<reference evidence="1" key="2">
    <citation type="journal article" date="2015" name="Data Brief">
        <title>Shoot transcriptome of the giant reed, Arundo donax.</title>
        <authorList>
            <person name="Barrero R.A."/>
            <person name="Guerrero F.D."/>
            <person name="Moolhuijzen P."/>
            <person name="Goolsby J.A."/>
            <person name="Tidwell J."/>
            <person name="Bellgard S.E."/>
            <person name="Bellgard M.I."/>
        </authorList>
    </citation>
    <scope>NUCLEOTIDE SEQUENCE</scope>
    <source>
        <tissue evidence="1">Shoot tissue taken approximately 20 cm above the soil surface</tissue>
    </source>
</reference>
<organism evidence="1">
    <name type="scientific">Arundo donax</name>
    <name type="common">Giant reed</name>
    <name type="synonym">Donax arundinaceus</name>
    <dbReference type="NCBI Taxonomy" id="35708"/>
    <lineage>
        <taxon>Eukaryota</taxon>
        <taxon>Viridiplantae</taxon>
        <taxon>Streptophyta</taxon>
        <taxon>Embryophyta</taxon>
        <taxon>Tracheophyta</taxon>
        <taxon>Spermatophyta</taxon>
        <taxon>Magnoliopsida</taxon>
        <taxon>Liliopsida</taxon>
        <taxon>Poales</taxon>
        <taxon>Poaceae</taxon>
        <taxon>PACMAD clade</taxon>
        <taxon>Arundinoideae</taxon>
        <taxon>Arundineae</taxon>
        <taxon>Arundo</taxon>
    </lineage>
</organism>
<evidence type="ECO:0000313" key="1">
    <source>
        <dbReference type="EMBL" id="JAD40083.1"/>
    </source>
</evidence>
<accession>A0A0A8ZQX7</accession>
<reference evidence="1" key="1">
    <citation type="submission" date="2014-09" db="EMBL/GenBank/DDBJ databases">
        <authorList>
            <person name="Magalhaes I.L.F."/>
            <person name="Oliveira U."/>
            <person name="Santos F.R."/>
            <person name="Vidigal T.H.D.A."/>
            <person name="Brescovit A.D."/>
            <person name="Santos A.J."/>
        </authorList>
    </citation>
    <scope>NUCLEOTIDE SEQUENCE</scope>
    <source>
        <tissue evidence="1">Shoot tissue taken approximately 20 cm above the soil surface</tissue>
    </source>
</reference>
<name>A0A0A8ZQX7_ARUDO</name>
<protein>
    <submittedName>
        <fullName evidence="1">Uncharacterized protein</fullName>
    </submittedName>
</protein>
<sequence length="14" mass="1746">MKKLLHTSISRLYR</sequence>
<proteinExistence type="predicted"/>